<dbReference type="EMBL" id="CP023737">
    <property type="protein sequence ID" value="ATQ69981.1"/>
    <property type="molecule type" value="Genomic_DNA"/>
</dbReference>
<keyword evidence="2" id="KW-1185">Reference proteome</keyword>
<gene>
    <name evidence="1" type="ORF">CQW49_20405</name>
</gene>
<accession>A0A2D2D4M5</accession>
<sequence length="99" mass="10734">MDALDWGANPLRRGVDEIEQIDLLSFGADAILADEVTRSKFVSALTALRASAATTVRADVALCFAGDVAAQSFLLPAVLMQFLWRELDEVEMSVYASEP</sequence>
<reference evidence="2" key="1">
    <citation type="submission" date="2017-10" db="EMBL/GenBank/DDBJ databases">
        <title>Completed PacBio SMRT sequence of Methylosinus trichosporium OB3b reveals presence of a third large plasmid.</title>
        <authorList>
            <person name="Charles T.C."/>
            <person name="Lynch M.D.J."/>
            <person name="Heil J.R."/>
            <person name="Cheng J."/>
        </authorList>
    </citation>
    <scope>NUCLEOTIDE SEQUENCE [LARGE SCALE GENOMIC DNA]</scope>
    <source>
        <strain evidence="2">OB3b</strain>
    </source>
</reference>
<evidence type="ECO:0000313" key="1">
    <source>
        <dbReference type="EMBL" id="ATQ69981.1"/>
    </source>
</evidence>
<dbReference type="KEGG" id="mtw:CQW49_20405"/>
<name>A0A2D2D4M5_METT3</name>
<evidence type="ECO:0000313" key="2">
    <source>
        <dbReference type="Proteomes" id="UP000230709"/>
    </source>
</evidence>
<dbReference type="AlphaFoldDB" id="A0A2D2D4M5"/>
<protein>
    <submittedName>
        <fullName evidence="1">Uncharacterized protein</fullName>
    </submittedName>
</protein>
<proteinExistence type="predicted"/>
<dbReference type="Proteomes" id="UP000230709">
    <property type="component" value="Chromosome"/>
</dbReference>
<organism evidence="1 2">
    <name type="scientific">Methylosinus trichosporium (strain ATCC 35070 / NCIMB 11131 / UNIQEM 75 / OB3b)</name>
    <dbReference type="NCBI Taxonomy" id="595536"/>
    <lineage>
        <taxon>Bacteria</taxon>
        <taxon>Pseudomonadati</taxon>
        <taxon>Pseudomonadota</taxon>
        <taxon>Alphaproteobacteria</taxon>
        <taxon>Hyphomicrobiales</taxon>
        <taxon>Methylocystaceae</taxon>
        <taxon>Methylosinus</taxon>
    </lineage>
</organism>